<proteinExistence type="predicted"/>
<evidence type="ECO:0000313" key="2">
    <source>
        <dbReference type="Proteomes" id="UP001159405"/>
    </source>
</evidence>
<evidence type="ECO:0000313" key="1">
    <source>
        <dbReference type="EMBL" id="CAH3178135.1"/>
    </source>
</evidence>
<name>A0ABN8RFF1_9CNID</name>
<organism evidence="1 2">
    <name type="scientific">Porites lobata</name>
    <dbReference type="NCBI Taxonomy" id="104759"/>
    <lineage>
        <taxon>Eukaryota</taxon>
        <taxon>Metazoa</taxon>
        <taxon>Cnidaria</taxon>
        <taxon>Anthozoa</taxon>
        <taxon>Hexacorallia</taxon>
        <taxon>Scleractinia</taxon>
        <taxon>Fungiina</taxon>
        <taxon>Poritidae</taxon>
        <taxon>Porites</taxon>
    </lineage>
</organism>
<dbReference type="EMBL" id="CALNXK010000235">
    <property type="protein sequence ID" value="CAH3178135.1"/>
    <property type="molecule type" value="Genomic_DNA"/>
</dbReference>
<sequence>MFLFVVFFKANLKISKGQAVILVLGVKLQVQAKEFPMTKANLEMSKAQAVILQVLGEKLQVQAKEFSMTKVQTCVSLLFRIFGLSTKGVSEGSRSSQGSIRGIPGCFEGVPWVFRACAEFYSNPIRNTISIKGQAVILVLGVKLQVQAKEFSMTKV</sequence>
<reference evidence="1 2" key="1">
    <citation type="submission" date="2022-05" db="EMBL/GenBank/DDBJ databases">
        <authorList>
            <consortium name="Genoscope - CEA"/>
            <person name="William W."/>
        </authorList>
    </citation>
    <scope>NUCLEOTIDE SEQUENCE [LARGE SCALE GENOMIC DNA]</scope>
</reference>
<comment type="caution">
    <text evidence="1">The sequence shown here is derived from an EMBL/GenBank/DDBJ whole genome shotgun (WGS) entry which is preliminary data.</text>
</comment>
<keyword evidence="2" id="KW-1185">Reference proteome</keyword>
<gene>
    <name evidence="1" type="ORF">PLOB_00020148</name>
</gene>
<dbReference type="Proteomes" id="UP001159405">
    <property type="component" value="Unassembled WGS sequence"/>
</dbReference>
<protein>
    <submittedName>
        <fullName evidence="1">Uncharacterized protein</fullName>
    </submittedName>
</protein>
<accession>A0ABN8RFF1</accession>